<evidence type="ECO:0000256" key="11">
    <source>
        <dbReference type="ARBA" id="ARBA00049080"/>
    </source>
</evidence>
<dbReference type="Pfam" id="PF05173">
    <property type="entry name" value="DapB_C"/>
    <property type="match status" value="1"/>
</dbReference>
<dbReference type="EMBL" id="DSTK01000035">
    <property type="protein sequence ID" value="HFK97971.1"/>
    <property type="molecule type" value="Genomic_DNA"/>
</dbReference>
<comment type="caution">
    <text evidence="13">Was originally thought to be a dihydrodipicolinate reductase (DHDPR), catalyzing the conversion of dihydrodipicolinate to tetrahydrodipicolinate. However, it was shown in E.coli that the substrate of the enzymatic reaction is not dihydrodipicolinate (DHDP) but in fact (2S,4S)-4-hydroxy-2,3,4,5-tetrahydrodipicolinic acid (HTPA), the product released by the DapA-catalyzed reaction.</text>
</comment>
<dbReference type="InterPro" id="IPR022664">
    <property type="entry name" value="DapB_N_CS"/>
</dbReference>
<comment type="catalytic activity">
    <reaction evidence="11 13">
        <text>(S)-2,3,4,5-tetrahydrodipicolinate + NADP(+) + H2O = (2S,4S)-4-hydroxy-2,3,4,5-tetrahydrodipicolinate + NADPH + H(+)</text>
        <dbReference type="Rhea" id="RHEA:35331"/>
        <dbReference type="ChEBI" id="CHEBI:15377"/>
        <dbReference type="ChEBI" id="CHEBI:15378"/>
        <dbReference type="ChEBI" id="CHEBI:16845"/>
        <dbReference type="ChEBI" id="CHEBI:57783"/>
        <dbReference type="ChEBI" id="CHEBI:58349"/>
        <dbReference type="ChEBI" id="CHEBI:67139"/>
        <dbReference type="EC" id="1.17.1.8"/>
    </reaction>
</comment>
<evidence type="ECO:0000256" key="8">
    <source>
        <dbReference type="ARBA" id="ARBA00023154"/>
    </source>
</evidence>
<evidence type="ECO:0000256" key="10">
    <source>
        <dbReference type="ARBA" id="ARBA00038983"/>
    </source>
</evidence>
<dbReference type="FunFam" id="3.30.360.10:FF:000004">
    <property type="entry name" value="4-hydroxy-tetrahydrodipicolinate reductase"/>
    <property type="match status" value="1"/>
</dbReference>
<feature type="binding site" evidence="13">
    <location>
        <position position="35"/>
    </location>
    <ligand>
        <name>NADP(+)</name>
        <dbReference type="ChEBI" id="CHEBI:58349"/>
    </ligand>
</feature>
<gene>
    <name evidence="13" type="primary">dapB</name>
    <name evidence="16" type="ORF">ENS06_11715</name>
</gene>
<feature type="active site" description="Proton donor/acceptor" evidence="13">
    <location>
        <position position="155"/>
    </location>
</feature>
<comment type="pathway">
    <text evidence="9 13">Amino-acid biosynthesis; L-lysine biosynthesis via DAP pathway; (S)-tetrahydrodipicolinate from L-aspartate: step 4/4.</text>
</comment>
<comment type="similarity">
    <text evidence="1 13">Belongs to the DapB family.</text>
</comment>
<dbReference type="GO" id="GO:0005829">
    <property type="term" value="C:cytosol"/>
    <property type="evidence" value="ECO:0007669"/>
    <property type="project" value="TreeGrafter"/>
</dbReference>
<feature type="active site" description="Proton donor" evidence="13">
    <location>
        <position position="159"/>
    </location>
</feature>
<dbReference type="PANTHER" id="PTHR20836:SF0">
    <property type="entry name" value="4-HYDROXY-TETRAHYDRODIPICOLINATE REDUCTASE 1, CHLOROPLASTIC-RELATED"/>
    <property type="match status" value="1"/>
</dbReference>
<feature type="binding site" evidence="13">
    <location>
        <position position="156"/>
    </location>
    <ligand>
        <name>(S)-2,3,4,5-tetrahydrodipicolinate</name>
        <dbReference type="ChEBI" id="CHEBI:16845"/>
    </ligand>
</feature>
<proteinExistence type="inferred from homology"/>
<organism evidence="16">
    <name type="scientific">Desulfacinum infernum</name>
    <dbReference type="NCBI Taxonomy" id="35837"/>
    <lineage>
        <taxon>Bacteria</taxon>
        <taxon>Pseudomonadati</taxon>
        <taxon>Thermodesulfobacteriota</taxon>
        <taxon>Syntrophobacteria</taxon>
        <taxon>Syntrophobacterales</taxon>
        <taxon>Syntrophobacteraceae</taxon>
        <taxon>Desulfacinum</taxon>
    </lineage>
</organism>
<dbReference type="GO" id="GO:0016726">
    <property type="term" value="F:oxidoreductase activity, acting on CH or CH2 groups, NAD or NADP as acceptor"/>
    <property type="evidence" value="ECO:0007669"/>
    <property type="project" value="UniProtKB-UniRule"/>
</dbReference>
<feature type="domain" description="Dihydrodipicolinate reductase C-terminal" evidence="15">
    <location>
        <begin position="128"/>
        <end position="264"/>
    </location>
</feature>
<dbReference type="Pfam" id="PF01113">
    <property type="entry name" value="DapB_N"/>
    <property type="match status" value="1"/>
</dbReference>
<dbReference type="GO" id="GO:0050661">
    <property type="term" value="F:NADP binding"/>
    <property type="evidence" value="ECO:0007669"/>
    <property type="project" value="UniProtKB-UniRule"/>
</dbReference>
<keyword evidence="3 13" id="KW-0028">Amino-acid biosynthesis</keyword>
<evidence type="ECO:0000313" key="16">
    <source>
        <dbReference type="EMBL" id="HFK97971.1"/>
    </source>
</evidence>
<feature type="binding site" evidence="13">
    <location>
        <position position="34"/>
    </location>
    <ligand>
        <name>NAD(+)</name>
        <dbReference type="ChEBI" id="CHEBI:57540"/>
    </ligand>
</feature>
<keyword evidence="4 13" id="KW-0521">NADP</keyword>
<evidence type="ECO:0000256" key="9">
    <source>
        <dbReference type="ARBA" id="ARBA00037922"/>
    </source>
</evidence>
<evidence type="ECO:0000256" key="1">
    <source>
        <dbReference type="ARBA" id="ARBA00006642"/>
    </source>
</evidence>
<feature type="domain" description="Dihydrodipicolinate reductase N-terminal" evidence="14">
    <location>
        <begin position="3"/>
        <end position="125"/>
    </location>
</feature>
<evidence type="ECO:0000256" key="4">
    <source>
        <dbReference type="ARBA" id="ARBA00022857"/>
    </source>
</evidence>
<dbReference type="GO" id="GO:0009089">
    <property type="term" value="P:lysine biosynthetic process via diaminopimelate"/>
    <property type="evidence" value="ECO:0007669"/>
    <property type="project" value="UniProtKB-UniRule"/>
</dbReference>
<dbReference type="AlphaFoldDB" id="A0A832EE32"/>
<dbReference type="UniPathway" id="UPA00034">
    <property type="reaction ID" value="UER00018"/>
</dbReference>
<comment type="function">
    <text evidence="13">Catalyzes the conversion of 4-hydroxy-tetrahydrodipicolinate (HTPA) to tetrahydrodipicolinate.</text>
</comment>
<dbReference type="InterPro" id="IPR022663">
    <property type="entry name" value="DapB_C"/>
</dbReference>
<dbReference type="PROSITE" id="PS01298">
    <property type="entry name" value="DAPB"/>
    <property type="match status" value="1"/>
</dbReference>
<dbReference type="PANTHER" id="PTHR20836">
    <property type="entry name" value="DIHYDRODIPICOLINATE REDUCTASE"/>
    <property type="match status" value="1"/>
</dbReference>
<name>A0A832EE32_9BACT</name>
<evidence type="ECO:0000256" key="12">
    <source>
        <dbReference type="ARBA" id="ARBA00049396"/>
    </source>
</evidence>
<dbReference type="GO" id="GO:0008839">
    <property type="term" value="F:4-hydroxy-tetrahydrodipicolinate reductase"/>
    <property type="evidence" value="ECO:0007669"/>
    <property type="project" value="UniProtKB-UniRule"/>
</dbReference>
<comment type="caution">
    <text evidence="16">The sequence shown here is derived from an EMBL/GenBank/DDBJ whole genome shotgun (WGS) entry which is preliminary data.</text>
</comment>
<dbReference type="InterPro" id="IPR023940">
    <property type="entry name" value="DHDPR_bac"/>
</dbReference>
<dbReference type="EC" id="1.17.1.8" evidence="10 13"/>
<dbReference type="CDD" id="cd02274">
    <property type="entry name" value="DHDPR_N"/>
    <property type="match status" value="1"/>
</dbReference>
<evidence type="ECO:0000256" key="6">
    <source>
        <dbReference type="ARBA" id="ARBA00023002"/>
    </source>
</evidence>
<feature type="binding site" evidence="13">
    <location>
        <begin position="98"/>
        <end position="100"/>
    </location>
    <ligand>
        <name>NAD(+)</name>
        <dbReference type="ChEBI" id="CHEBI:57540"/>
    </ligand>
</feature>
<keyword evidence="5 13" id="KW-0220">Diaminopimelate biosynthesis</keyword>
<feature type="binding site" evidence="13">
    <location>
        <begin position="8"/>
        <end position="13"/>
    </location>
    <ligand>
        <name>NAD(+)</name>
        <dbReference type="ChEBI" id="CHEBI:57540"/>
    </ligand>
</feature>
<evidence type="ECO:0000256" key="5">
    <source>
        <dbReference type="ARBA" id="ARBA00022915"/>
    </source>
</evidence>
<dbReference type="SUPFAM" id="SSF55347">
    <property type="entry name" value="Glyceraldehyde-3-phosphate dehydrogenase-like, C-terminal domain"/>
    <property type="match status" value="1"/>
</dbReference>
<feature type="binding site" evidence="13">
    <location>
        <begin position="122"/>
        <end position="125"/>
    </location>
    <ligand>
        <name>NAD(+)</name>
        <dbReference type="ChEBI" id="CHEBI:57540"/>
    </ligand>
</feature>
<comment type="subunit">
    <text evidence="13">Homotetramer.</text>
</comment>
<keyword evidence="7 13" id="KW-0520">NAD</keyword>
<dbReference type="GO" id="GO:0019877">
    <property type="term" value="P:diaminopimelate biosynthetic process"/>
    <property type="evidence" value="ECO:0007669"/>
    <property type="project" value="UniProtKB-UniRule"/>
</dbReference>
<accession>A0A832EE32</accession>
<keyword evidence="2 13" id="KW-0963">Cytoplasm</keyword>
<dbReference type="NCBIfam" id="TIGR00036">
    <property type="entry name" value="dapB"/>
    <property type="match status" value="1"/>
</dbReference>
<sequence length="268" mass="28315">MVKAAVAGIGGRMGSRIAQIVAETEGIELVGGVERPGHPAVGRDIGLLAGMPPCGLVVDDAVEAVLARCDVLIDFTAPEASLKHLEKAAGTGTAMVVGTTGFTPAHMEKIRDLTQKMPCVVAPNMSVGVNVLFKVLRDLSRLLGPDYDVEIVEAHHRFKKDAPSGTALKLAEAVAEARGRSLQEVGLYERHGIIGERPPEVIGLQTVRGGDVVGEHTVFFLGMGERIEVTHRAHSRDNFARGAVAAAKWVVGKPAGLYSMQHVLGIAE</sequence>
<dbReference type="HAMAP" id="MF_00102">
    <property type="entry name" value="DapB"/>
    <property type="match status" value="1"/>
</dbReference>
<comment type="catalytic activity">
    <reaction evidence="12 13">
        <text>(S)-2,3,4,5-tetrahydrodipicolinate + NAD(+) + H2O = (2S,4S)-4-hydroxy-2,3,4,5-tetrahydrodipicolinate + NADH + H(+)</text>
        <dbReference type="Rhea" id="RHEA:35323"/>
        <dbReference type="ChEBI" id="CHEBI:15377"/>
        <dbReference type="ChEBI" id="CHEBI:15378"/>
        <dbReference type="ChEBI" id="CHEBI:16845"/>
        <dbReference type="ChEBI" id="CHEBI:57540"/>
        <dbReference type="ChEBI" id="CHEBI:57945"/>
        <dbReference type="ChEBI" id="CHEBI:67139"/>
        <dbReference type="EC" id="1.17.1.8"/>
    </reaction>
</comment>
<dbReference type="PIRSF" id="PIRSF000161">
    <property type="entry name" value="DHPR"/>
    <property type="match status" value="1"/>
</dbReference>
<dbReference type="InterPro" id="IPR000846">
    <property type="entry name" value="DapB_N"/>
</dbReference>
<protein>
    <recommendedName>
        <fullName evidence="10 13">4-hydroxy-tetrahydrodipicolinate reductase</fullName>
        <shortName evidence="13">HTPA reductase</shortName>
        <ecNumber evidence="10 13">1.17.1.8</ecNumber>
    </recommendedName>
</protein>
<evidence type="ECO:0000256" key="2">
    <source>
        <dbReference type="ARBA" id="ARBA00022490"/>
    </source>
</evidence>
<keyword evidence="8 13" id="KW-0457">Lysine biosynthesis</keyword>
<reference evidence="16" key="1">
    <citation type="journal article" date="2020" name="mSystems">
        <title>Genome- and Community-Level Interaction Insights into Carbon Utilization and Element Cycling Functions of Hydrothermarchaeota in Hydrothermal Sediment.</title>
        <authorList>
            <person name="Zhou Z."/>
            <person name="Liu Y."/>
            <person name="Xu W."/>
            <person name="Pan J."/>
            <person name="Luo Z.H."/>
            <person name="Li M."/>
        </authorList>
    </citation>
    <scope>NUCLEOTIDE SEQUENCE [LARGE SCALE GENOMIC DNA]</scope>
    <source>
        <strain evidence="16">SpSt-456</strain>
    </source>
</reference>
<evidence type="ECO:0000256" key="3">
    <source>
        <dbReference type="ARBA" id="ARBA00022605"/>
    </source>
</evidence>
<evidence type="ECO:0000256" key="13">
    <source>
        <dbReference type="HAMAP-Rule" id="MF_00102"/>
    </source>
</evidence>
<evidence type="ECO:0000256" key="7">
    <source>
        <dbReference type="ARBA" id="ARBA00023027"/>
    </source>
</evidence>
<dbReference type="InterPro" id="IPR036291">
    <property type="entry name" value="NAD(P)-bd_dom_sf"/>
</dbReference>
<comment type="subcellular location">
    <subcellularLocation>
        <location evidence="13">Cytoplasm</location>
    </subcellularLocation>
</comment>
<dbReference type="GO" id="GO:0051287">
    <property type="term" value="F:NAD binding"/>
    <property type="evidence" value="ECO:0007669"/>
    <property type="project" value="UniProtKB-UniRule"/>
</dbReference>
<evidence type="ECO:0000259" key="14">
    <source>
        <dbReference type="Pfam" id="PF01113"/>
    </source>
</evidence>
<dbReference type="Gene3D" id="3.30.360.10">
    <property type="entry name" value="Dihydrodipicolinate Reductase, domain 2"/>
    <property type="match status" value="1"/>
</dbReference>
<dbReference type="SUPFAM" id="SSF51735">
    <property type="entry name" value="NAD(P)-binding Rossmann-fold domains"/>
    <property type="match status" value="1"/>
</dbReference>
<keyword evidence="6 13" id="KW-0560">Oxidoreductase</keyword>
<dbReference type="Gene3D" id="3.40.50.720">
    <property type="entry name" value="NAD(P)-binding Rossmann-like Domain"/>
    <property type="match status" value="1"/>
</dbReference>
<evidence type="ECO:0000259" key="15">
    <source>
        <dbReference type="Pfam" id="PF05173"/>
    </source>
</evidence>
<feature type="binding site" evidence="13">
    <location>
        <begin position="165"/>
        <end position="166"/>
    </location>
    <ligand>
        <name>(S)-2,3,4,5-tetrahydrodipicolinate</name>
        <dbReference type="ChEBI" id="CHEBI:16845"/>
    </ligand>
</feature>